<evidence type="ECO:0000256" key="5">
    <source>
        <dbReference type="ARBA" id="ARBA00022842"/>
    </source>
</evidence>
<dbReference type="GO" id="GO:0016779">
    <property type="term" value="F:nucleotidyltransferase activity"/>
    <property type="evidence" value="ECO:0007669"/>
    <property type="project" value="UniProtKB-KW"/>
</dbReference>
<dbReference type="RefSeq" id="WP_191695078.1">
    <property type="nucleotide sequence ID" value="NZ_JACSQN010000010.1"/>
</dbReference>
<dbReference type="EC" id="2.7.7.77" evidence="8"/>
<evidence type="ECO:0000256" key="1">
    <source>
        <dbReference type="ARBA" id="ARBA00022490"/>
    </source>
</evidence>
<comment type="caution">
    <text evidence="8">Lacks conserved residue(s) required for the propagation of feature annotation.</text>
</comment>
<keyword evidence="7 8" id="KW-0501">Molybdenum cofactor biosynthesis</keyword>
<comment type="similarity">
    <text evidence="8">Belongs to the MobA family.</text>
</comment>
<evidence type="ECO:0000259" key="9">
    <source>
        <dbReference type="Pfam" id="PF12804"/>
    </source>
</evidence>
<dbReference type="SUPFAM" id="SSF53448">
    <property type="entry name" value="Nucleotide-diphospho-sugar transferases"/>
    <property type="match status" value="1"/>
</dbReference>
<comment type="domain">
    <text evidence="8">The N-terminal domain determines nucleotide recognition and specific binding, while the C-terminal domain determines the specific binding to the target protein.</text>
</comment>
<dbReference type="HAMAP" id="MF_00316">
    <property type="entry name" value="MobA"/>
    <property type="match status" value="1"/>
</dbReference>
<evidence type="ECO:0000256" key="8">
    <source>
        <dbReference type="HAMAP-Rule" id="MF_00316"/>
    </source>
</evidence>
<reference evidence="10 11" key="1">
    <citation type="submission" date="2020-08" db="EMBL/GenBank/DDBJ databases">
        <title>A Genomic Blueprint of the Chicken Gut Microbiome.</title>
        <authorList>
            <person name="Gilroy R."/>
            <person name="Ravi A."/>
            <person name="Getino M."/>
            <person name="Pursley I."/>
            <person name="Horton D.L."/>
            <person name="Alikhan N.-F."/>
            <person name="Baker D."/>
            <person name="Gharbi K."/>
            <person name="Hall N."/>
            <person name="Watson M."/>
            <person name="Adriaenssens E.M."/>
            <person name="Foster-Nyarko E."/>
            <person name="Jarju S."/>
            <person name="Secka A."/>
            <person name="Antonio M."/>
            <person name="Oren A."/>
            <person name="Chaudhuri R."/>
            <person name="La Ragione R.M."/>
            <person name="Hildebrand F."/>
            <person name="Pallen M.J."/>
        </authorList>
    </citation>
    <scope>NUCLEOTIDE SEQUENCE [LARGE SCALE GENOMIC DNA]</scope>
    <source>
        <strain evidence="10 11">Sa2YVA2</strain>
    </source>
</reference>
<dbReference type="CDD" id="cd02503">
    <property type="entry name" value="MobA"/>
    <property type="match status" value="1"/>
</dbReference>
<keyword evidence="6 8" id="KW-0342">GTP-binding</keyword>
<feature type="domain" description="MobA-like NTP transferase" evidence="9">
    <location>
        <begin position="5"/>
        <end position="155"/>
    </location>
</feature>
<dbReference type="InterPro" id="IPR029044">
    <property type="entry name" value="Nucleotide-diphossugar_trans"/>
</dbReference>
<dbReference type="Pfam" id="PF12804">
    <property type="entry name" value="NTP_transf_3"/>
    <property type="match status" value="1"/>
</dbReference>
<evidence type="ECO:0000256" key="4">
    <source>
        <dbReference type="ARBA" id="ARBA00022741"/>
    </source>
</evidence>
<gene>
    <name evidence="8" type="primary">mobA</name>
    <name evidence="10" type="ORF">H9649_11695</name>
</gene>
<evidence type="ECO:0000256" key="7">
    <source>
        <dbReference type="ARBA" id="ARBA00023150"/>
    </source>
</evidence>
<comment type="function">
    <text evidence="8">Transfers a GMP moiety from GTP to Mo-molybdopterin (Mo-MPT) cofactor (Moco or molybdenum cofactor) to form Mo-molybdopterin guanine dinucleotide (Mo-MGD) cofactor.</text>
</comment>
<comment type="catalytic activity">
    <reaction evidence="8">
        <text>Mo-molybdopterin + GTP + H(+) = Mo-molybdopterin guanine dinucleotide + diphosphate</text>
        <dbReference type="Rhea" id="RHEA:34243"/>
        <dbReference type="ChEBI" id="CHEBI:15378"/>
        <dbReference type="ChEBI" id="CHEBI:33019"/>
        <dbReference type="ChEBI" id="CHEBI:37565"/>
        <dbReference type="ChEBI" id="CHEBI:71302"/>
        <dbReference type="ChEBI" id="CHEBI:71310"/>
        <dbReference type="EC" id="2.7.7.77"/>
    </reaction>
</comment>
<dbReference type="InterPro" id="IPR013482">
    <property type="entry name" value="Molybde_CF_guanTrfase"/>
</dbReference>
<keyword evidence="4 8" id="KW-0547">Nucleotide-binding</keyword>
<dbReference type="PANTHER" id="PTHR19136:SF81">
    <property type="entry name" value="MOLYBDENUM COFACTOR GUANYLYLTRANSFERASE"/>
    <property type="match status" value="1"/>
</dbReference>
<keyword evidence="2 8" id="KW-0808">Transferase</keyword>
<evidence type="ECO:0000313" key="11">
    <source>
        <dbReference type="Proteomes" id="UP000626786"/>
    </source>
</evidence>
<protein>
    <recommendedName>
        <fullName evidence="8">Probable molybdenum cofactor guanylyltransferase</fullName>
        <shortName evidence="8">MoCo guanylyltransferase</shortName>
        <ecNumber evidence="8">2.7.7.77</ecNumber>
    </recommendedName>
    <alternativeName>
        <fullName evidence="8">GTP:molybdopterin guanylyltransferase</fullName>
    </alternativeName>
    <alternativeName>
        <fullName evidence="8">Mo-MPT guanylyltransferase</fullName>
    </alternativeName>
    <alternativeName>
        <fullName evidence="8">Molybdopterin guanylyltransferase</fullName>
    </alternativeName>
    <alternativeName>
        <fullName evidence="8">Molybdopterin-guanine dinucleotide synthase</fullName>
        <shortName evidence="8">MGD synthase</shortName>
    </alternativeName>
</protein>
<dbReference type="PANTHER" id="PTHR19136">
    <property type="entry name" value="MOLYBDENUM COFACTOR GUANYLYLTRANSFERASE"/>
    <property type="match status" value="1"/>
</dbReference>
<name>A0ABR8UB42_9BACL</name>
<feature type="binding site" evidence="8">
    <location>
        <begin position="8"/>
        <end position="10"/>
    </location>
    <ligand>
        <name>GTP</name>
        <dbReference type="ChEBI" id="CHEBI:37565"/>
    </ligand>
</feature>
<keyword evidence="1 8" id="KW-0963">Cytoplasm</keyword>
<keyword evidence="5 8" id="KW-0460">Magnesium</keyword>
<accession>A0ABR8UB42</accession>
<evidence type="ECO:0000256" key="3">
    <source>
        <dbReference type="ARBA" id="ARBA00022723"/>
    </source>
</evidence>
<organism evidence="10 11">
    <name type="scientific">Sporosarcina quadrami</name>
    <dbReference type="NCBI Taxonomy" id="2762234"/>
    <lineage>
        <taxon>Bacteria</taxon>
        <taxon>Bacillati</taxon>
        <taxon>Bacillota</taxon>
        <taxon>Bacilli</taxon>
        <taxon>Bacillales</taxon>
        <taxon>Caryophanaceae</taxon>
        <taxon>Sporosarcina</taxon>
    </lineage>
</organism>
<keyword evidence="3 8" id="KW-0479">Metal-binding</keyword>
<feature type="binding site" evidence="8">
    <location>
        <position position="20"/>
    </location>
    <ligand>
        <name>GTP</name>
        <dbReference type="ChEBI" id="CHEBI:37565"/>
    </ligand>
</feature>
<feature type="binding site" evidence="8">
    <location>
        <position position="97"/>
    </location>
    <ligand>
        <name>GTP</name>
        <dbReference type="ChEBI" id="CHEBI:37565"/>
    </ligand>
</feature>
<sequence length="197" mass="21622">MKTIGIVLAGGLSSRYGSPKAFAKWEGVHFYELAMQALAPHCDETVIVTRSELVERFNDSLQVVTDLAEVAGEGPLAGILSGMNAMEADRYIVLPCDMPFMTSEVIGRLVERHESAVTAVVLEEKLHPLVSVWSGMAKVELRSALESGQRRVMNVQEKLGVKWVEGITLSENPQHVLMNVNTPDILKGVEEDGSDFR</sequence>
<comment type="caution">
    <text evidence="10">The sequence shown here is derived from an EMBL/GenBank/DDBJ whole genome shotgun (WGS) entry which is preliminary data.</text>
</comment>
<evidence type="ECO:0000256" key="2">
    <source>
        <dbReference type="ARBA" id="ARBA00022679"/>
    </source>
</evidence>
<keyword evidence="10" id="KW-0548">Nucleotidyltransferase</keyword>
<dbReference type="Proteomes" id="UP000626786">
    <property type="component" value="Unassembled WGS sequence"/>
</dbReference>
<evidence type="ECO:0000256" key="6">
    <source>
        <dbReference type="ARBA" id="ARBA00023134"/>
    </source>
</evidence>
<dbReference type="Gene3D" id="3.90.550.10">
    <property type="entry name" value="Spore Coat Polysaccharide Biosynthesis Protein SpsA, Chain A"/>
    <property type="match status" value="1"/>
</dbReference>
<comment type="cofactor">
    <cofactor evidence="8">
        <name>Mg(2+)</name>
        <dbReference type="ChEBI" id="CHEBI:18420"/>
    </cofactor>
</comment>
<feature type="binding site" evidence="8">
    <location>
        <position position="66"/>
    </location>
    <ligand>
        <name>GTP</name>
        <dbReference type="ChEBI" id="CHEBI:37565"/>
    </ligand>
</feature>
<proteinExistence type="inferred from homology"/>
<dbReference type="InterPro" id="IPR025877">
    <property type="entry name" value="MobA-like_NTP_Trfase"/>
</dbReference>
<dbReference type="EMBL" id="JACSQN010000010">
    <property type="protein sequence ID" value="MBD7985252.1"/>
    <property type="molecule type" value="Genomic_DNA"/>
</dbReference>
<comment type="subcellular location">
    <subcellularLocation>
        <location evidence="8">Cytoplasm</location>
    </subcellularLocation>
</comment>
<feature type="binding site" evidence="8">
    <location>
        <position position="97"/>
    </location>
    <ligand>
        <name>Mg(2+)</name>
        <dbReference type="ChEBI" id="CHEBI:18420"/>
    </ligand>
</feature>
<keyword evidence="11" id="KW-1185">Reference proteome</keyword>
<evidence type="ECO:0000313" key="10">
    <source>
        <dbReference type="EMBL" id="MBD7985252.1"/>
    </source>
</evidence>